<dbReference type="InterPro" id="IPR017984">
    <property type="entry name" value="Chromo_dom_subgr"/>
</dbReference>
<protein>
    <submittedName>
        <fullName evidence="6">Polycomb group protein Pc-like</fullName>
    </submittedName>
</protein>
<proteinExistence type="predicted"/>
<dbReference type="GO" id="GO:0000122">
    <property type="term" value="P:negative regulation of transcription by RNA polymerase II"/>
    <property type="evidence" value="ECO:0007669"/>
    <property type="project" value="TreeGrafter"/>
</dbReference>
<accession>A0A1S3D0E8</accession>
<feature type="compositionally biased region" description="Polar residues" evidence="3">
    <location>
        <begin position="210"/>
        <end position="225"/>
    </location>
</feature>
<keyword evidence="5" id="KW-1185">Reference proteome</keyword>
<dbReference type="SMART" id="SM00298">
    <property type="entry name" value="CHROMO"/>
    <property type="match status" value="1"/>
</dbReference>
<dbReference type="PRINTS" id="PR00504">
    <property type="entry name" value="CHROMODOMAIN"/>
</dbReference>
<dbReference type="AlphaFoldDB" id="A0A1S3D0E8"/>
<feature type="domain" description="Chromo" evidence="4">
    <location>
        <begin position="6"/>
        <end position="64"/>
    </location>
</feature>
<sequence length="285" mass="31245">MGDRVYAAERIMKKRVRRGIVEYFVKWKGWSQKHSTWEPEENILDRRLIDSYEKSQRSESKRGPKKKIKVIQKEESEEEEEEEVPKSASPDIGSEDDDNHSQDGDAESSSLKRGRDGTESPGSSDSDSSDEAETQAPPPARSGNSREQPKRKAEVLSESSGKIGVTITTSPPVSKMPKLSLATPTPESTQNGLVNGATSPNASKTDKSTPDSTKPVGTQTQSQPDSAPPAQVAGPTPTPEPNNNTPDPAQPKVITLLKDPGVEYWRQRSPLADKIVQLKWYCLAP</sequence>
<dbReference type="GO" id="GO:0003682">
    <property type="term" value="F:chromatin binding"/>
    <property type="evidence" value="ECO:0007669"/>
    <property type="project" value="TreeGrafter"/>
</dbReference>
<dbReference type="PaxDb" id="121845-A0A1S3D0E8"/>
<dbReference type="Proteomes" id="UP000079169">
    <property type="component" value="Unplaced"/>
</dbReference>
<feature type="compositionally biased region" description="Polar residues" evidence="3">
    <location>
        <begin position="182"/>
        <end position="203"/>
    </location>
</feature>
<name>A0A1S3D0E8_DIACI</name>
<evidence type="ECO:0000256" key="1">
    <source>
        <dbReference type="ARBA" id="ARBA00004123"/>
    </source>
</evidence>
<evidence type="ECO:0000256" key="2">
    <source>
        <dbReference type="ARBA" id="ARBA00023242"/>
    </source>
</evidence>
<dbReference type="PROSITE" id="PS50013">
    <property type="entry name" value="CHROMO_2"/>
    <property type="match status" value="1"/>
</dbReference>
<keyword evidence="2" id="KW-0539">Nucleus</keyword>
<gene>
    <name evidence="6" type="primary">LOC103508024</name>
</gene>
<dbReference type="RefSeq" id="XP_008470773.2">
    <property type="nucleotide sequence ID" value="XM_008472551.3"/>
</dbReference>
<organism evidence="5 6">
    <name type="scientific">Diaphorina citri</name>
    <name type="common">Asian citrus psyllid</name>
    <dbReference type="NCBI Taxonomy" id="121845"/>
    <lineage>
        <taxon>Eukaryota</taxon>
        <taxon>Metazoa</taxon>
        <taxon>Ecdysozoa</taxon>
        <taxon>Arthropoda</taxon>
        <taxon>Hexapoda</taxon>
        <taxon>Insecta</taxon>
        <taxon>Pterygota</taxon>
        <taxon>Neoptera</taxon>
        <taxon>Paraneoptera</taxon>
        <taxon>Hemiptera</taxon>
        <taxon>Sternorrhyncha</taxon>
        <taxon>Psylloidea</taxon>
        <taxon>Psyllidae</taxon>
        <taxon>Diaphorininae</taxon>
        <taxon>Diaphorina</taxon>
    </lineage>
</organism>
<evidence type="ECO:0000256" key="3">
    <source>
        <dbReference type="SAM" id="MobiDB-lite"/>
    </source>
</evidence>
<dbReference type="InterPro" id="IPR052458">
    <property type="entry name" value="PcG_PRC1-like_component"/>
</dbReference>
<dbReference type="CDD" id="cd18644">
    <property type="entry name" value="CD_polycomb"/>
    <property type="match status" value="1"/>
</dbReference>
<dbReference type="PANTHER" id="PTHR46389:SF3">
    <property type="entry name" value="POLYCOMB GROUP PROTEIN PC"/>
    <property type="match status" value="1"/>
</dbReference>
<dbReference type="GeneID" id="103508024"/>
<dbReference type="InterPro" id="IPR000953">
    <property type="entry name" value="Chromo/chromo_shadow_dom"/>
</dbReference>
<dbReference type="InterPro" id="IPR023780">
    <property type="entry name" value="Chromo_domain"/>
</dbReference>
<reference evidence="6" key="1">
    <citation type="submission" date="2025-08" db="UniProtKB">
        <authorList>
            <consortium name="RefSeq"/>
        </authorList>
    </citation>
    <scope>IDENTIFICATION</scope>
</reference>
<dbReference type="STRING" id="121845.A0A1S3D0E8"/>
<dbReference type="InterPro" id="IPR023779">
    <property type="entry name" value="Chromodomain_CS"/>
</dbReference>
<feature type="compositionally biased region" description="Basic and acidic residues" evidence="3">
    <location>
        <begin position="52"/>
        <end position="62"/>
    </location>
</feature>
<dbReference type="Gene3D" id="2.40.50.40">
    <property type="match status" value="1"/>
</dbReference>
<dbReference type="GO" id="GO:0035102">
    <property type="term" value="C:PRC1 complex"/>
    <property type="evidence" value="ECO:0007669"/>
    <property type="project" value="TreeGrafter"/>
</dbReference>
<dbReference type="SUPFAM" id="SSF54160">
    <property type="entry name" value="Chromo domain-like"/>
    <property type="match status" value="1"/>
</dbReference>
<dbReference type="GO" id="GO:0000785">
    <property type="term" value="C:chromatin"/>
    <property type="evidence" value="ECO:0007669"/>
    <property type="project" value="TreeGrafter"/>
</dbReference>
<dbReference type="PROSITE" id="PS00598">
    <property type="entry name" value="CHROMO_1"/>
    <property type="match status" value="1"/>
</dbReference>
<feature type="region of interest" description="Disordered" evidence="3">
    <location>
        <begin position="52"/>
        <end position="253"/>
    </location>
</feature>
<dbReference type="PANTHER" id="PTHR46389">
    <property type="entry name" value="POLYCOMB GROUP PROTEIN PC"/>
    <property type="match status" value="1"/>
</dbReference>
<dbReference type="InterPro" id="IPR016197">
    <property type="entry name" value="Chromo-like_dom_sf"/>
</dbReference>
<evidence type="ECO:0000313" key="5">
    <source>
        <dbReference type="Proteomes" id="UP000079169"/>
    </source>
</evidence>
<dbReference type="KEGG" id="dci:103508024"/>
<comment type="subcellular location">
    <subcellularLocation>
        <location evidence="1">Nucleus</location>
    </subcellularLocation>
</comment>
<dbReference type="Pfam" id="PF00385">
    <property type="entry name" value="Chromo"/>
    <property type="match status" value="1"/>
</dbReference>
<evidence type="ECO:0000259" key="4">
    <source>
        <dbReference type="PROSITE" id="PS50013"/>
    </source>
</evidence>
<evidence type="ECO:0000313" key="6">
    <source>
        <dbReference type="RefSeq" id="XP_008470773.2"/>
    </source>
</evidence>